<feature type="binding site" evidence="6">
    <location>
        <position position="87"/>
    </location>
    <ligand>
        <name>substrate</name>
    </ligand>
</feature>
<keyword evidence="6" id="KW-0963">Cytoplasm</keyword>
<dbReference type="AlphaFoldDB" id="A0A6G8ANH4"/>
<evidence type="ECO:0000313" key="9">
    <source>
        <dbReference type="Proteomes" id="UP000500890"/>
    </source>
</evidence>
<name>A0A6G8ANH4_9ENTE</name>
<feature type="binding site" evidence="6">
    <location>
        <begin position="276"/>
        <end position="278"/>
    </location>
    <ligand>
        <name>ATP</name>
        <dbReference type="ChEBI" id="CHEBI:30616"/>
    </ligand>
</feature>
<dbReference type="SUPFAM" id="SSF53067">
    <property type="entry name" value="Actin-like ATPase domain"/>
    <property type="match status" value="2"/>
</dbReference>
<keyword evidence="6" id="KW-0479">Metal-binding</keyword>
<dbReference type="PIRSF" id="PIRSF000722">
    <property type="entry name" value="Acetate_prop_kin"/>
    <property type="match status" value="1"/>
</dbReference>
<dbReference type="GO" id="GO:0005737">
    <property type="term" value="C:cytoplasm"/>
    <property type="evidence" value="ECO:0007669"/>
    <property type="project" value="UniProtKB-SubCell"/>
</dbReference>
<dbReference type="GO" id="GO:0000287">
    <property type="term" value="F:magnesium ion binding"/>
    <property type="evidence" value="ECO:0007669"/>
    <property type="project" value="UniProtKB-UniRule"/>
</dbReference>
<dbReference type="InterPro" id="IPR023865">
    <property type="entry name" value="Aliphatic_acid_kinase_CS"/>
</dbReference>
<reference evidence="8 9" key="1">
    <citation type="submission" date="2020-03" db="EMBL/GenBank/DDBJ databases">
        <title>Vagococcus sp. nov., isolated from beetles.</title>
        <authorList>
            <person name="Hyun D.-W."/>
            <person name="Bae J.-W."/>
        </authorList>
    </citation>
    <scope>NUCLEOTIDE SEQUENCE [LARGE SCALE GENOMIC DNA]</scope>
    <source>
        <strain evidence="8 9">HDW17A</strain>
    </source>
</reference>
<comment type="pathway">
    <text evidence="6">Metabolic intermediate biosynthesis; acetyl-CoA biosynthesis; acetyl-CoA from acetate: step 1/2.</text>
</comment>
<evidence type="ECO:0000256" key="4">
    <source>
        <dbReference type="ARBA" id="ARBA00022777"/>
    </source>
</evidence>
<dbReference type="GO" id="GO:0006085">
    <property type="term" value="P:acetyl-CoA biosynthetic process"/>
    <property type="evidence" value="ECO:0007669"/>
    <property type="project" value="UniProtKB-UniRule"/>
</dbReference>
<protein>
    <recommendedName>
        <fullName evidence="6">Acetate kinase</fullName>
        <ecNumber evidence="6">2.7.2.1</ecNumber>
    </recommendedName>
    <alternativeName>
        <fullName evidence="6">Acetokinase</fullName>
    </alternativeName>
</protein>
<feature type="site" description="Transition state stabilizer" evidence="6">
    <location>
        <position position="176"/>
    </location>
</feature>
<dbReference type="PROSITE" id="PS01075">
    <property type="entry name" value="ACETATE_KINASE_1"/>
    <property type="match status" value="1"/>
</dbReference>
<organism evidence="8 9">
    <name type="scientific">Vagococcus coleopterorum</name>
    <dbReference type="NCBI Taxonomy" id="2714946"/>
    <lineage>
        <taxon>Bacteria</taxon>
        <taxon>Bacillati</taxon>
        <taxon>Bacillota</taxon>
        <taxon>Bacilli</taxon>
        <taxon>Lactobacillales</taxon>
        <taxon>Enterococcaceae</taxon>
        <taxon>Vagococcus</taxon>
    </lineage>
</organism>
<evidence type="ECO:0000256" key="2">
    <source>
        <dbReference type="ARBA" id="ARBA00022679"/>
    </source>
</evidence>
<accession>A0A6G8ANH4</accession>
<feature type="binding site" evidence="6">
    <location>
        <begin position="324"/>
        <end position="328"/>
    </location>
    <ligand>
        <name>ATP</name>
        <dbReference type="ChEBI" id="CHEBI:30616"/>
    </ligand>
</feature>
<dbReference type="RefSeq" id="WP_166008019.1">
    <property type="nucleotide sequence ID" value="NZ_CP049886.1"/>
</dbReference>
<dbReference type="PROSITE" id="PS01076">
    <property type="entry name" value="ACETATE_KINASE_2"/>
    <property type="match status" value="1"/>
</dbReference>
<dbReference type="Gene3D" id="3.30.420.40">
    <property type="match status" value="2"/>
</dbReference>
<feature type="binding site" evidence="6">
    <location>
        <position position="7"/>
    </location>
    <ligand>
        <name>Mg(2+)</name>
        <dbReference type="ChEBI" id="CHEBI:18420"/>
    </ligand>
</feature>
<comment type="similarity">
    <text evidence="1 6 7">Belongs to the acetokinase family.</text>
</comment>
<comment type="catalytic activity">
    <reaction evidence="6">
        <text>acetate + ATP = acetyl phosphate + ADP</text>
        <dbReference type="Rhea" id="RHEA:11352"/>
        <dbReference type="ChEBI" id="CHEBI:22191"/>
        <dbReference type="ChEBI" id="CHEBI:30089"/>
        <dbReference type="ChEBI" id="CHEBI:30616"/>
        <dbReference type="ChEBI" id="CHEBI:456216"/>
        <dbReference type="EC" id="2.7.2.1"/>
    </reaction>
</comment>
<dbReference type="NCBIfam" id="TIGR00016">
    <property type="entry name" value="ackA"/>
    <property type="match status" value="1"/>
</dbReference>
<evidence type="ECO:0000256" key="3">
    <source>
        <dbReference type="ARBA" id="ARBA00022741"/>
    </source>
</evidence>
<feature type="binding site" evidence="6">
    <location>
        <position position="14"/>
    </location>
    <ligand>
        <name>ATP</name>
        <dbReference type="ChEBI" id="CHEBI:30616"/>
    </ligand>
</feature>
<dbReference type="Pfam" id="PF00871">
    <property type="entry name" value="Acetate_kinase"/>
    <property type="match status" value="1"/>
</dbReference>
<evidence type="ECO:0000256" key="1">
    <source>
        <dbReference type="ARBA" id="ARBA00008748"/>
    </source>
</evidence>
<proteinExistence type="inferred from homology"/>
<keyword evidence="6" id="KW-0460">Magnesium</keyword>
<dbReference type="InterPro" id="IPR004372">
    <property type="entry name" value="Ac/propionate_kinase"/>
</dbReference>
<dbReference type="Proteomes" id="UP000500890">
    <property type="component" value="Chromosome"/>
</dbReference>
<dbReference type="UniPathway" id="UPA00340">
    <property type="reaction ID" value="UER00458"/>
</dbReference>
<dbReference type="GO" id="GO:0006083">
    <property type="term" value="P:acetate metabolic process"/>
    <property type="evidence" value="ECO:0007669"/>
    <property type="project" value="TreeGrafter"/>
</dbReference>
<comment type="subunit">
    <text evidence="6">Homodimer.</text>
</comment>
<keyword evidence="4 6" id="KW-0418">Kinase</keyword>
<dbReference type="InterPro" id="IPR043129">
    <property type="entry name" value="ATPase_NBD"/>
</dbReference>
<dbReference type="EC" id="2.7.2.1" evidence="6"/>
<comment type="cofactor">
    <cofactor evidence="6">
        <name>Mg(2+)</name>
        <dbReference type="ChEBI" id="CHEBI:18420"/>
    </cofactor>
    <cofactor evidence="6">
        <name>Mn(2+)</name>
        <dbReference type="ChEBI" id="CHEBI:29035"/>
    </cofactor>
    <text evidence="6">Mg(2+). Can also accept Mn(2+).</text>
</comment>
<dbReference type="EMBL" id="CP049886">
    <property type="protein sequence ID" value="QIL46631.1"/>
    <property type="molecule type" value="Genomic_DNA"/>
</dbReference>
<dbReference type="CDD" id="cd24010">
    <property type="entry name" value="ASKHA_NBD_AcK_PK"/>
    <property type="match status" value="1"/>
</dbReference>
<evidence type="ECO:0000256" key="5">
    <source>
        <dbReference type="ARBA" id="ARBA00022840"/>
    </source>
</evidence>
<dbReference type="InterPro" id="IPR000890">
    <property type="entry name" value="Aliphatic_acid_kin_short-chain"/>
</dbReference>
<dbReference type="PANTHER" id="PTHR21060:SF15">
    <property type="entry name" value="ACETATE KINASE-RELATED"/>
    <property type="match status" value="1"/>
</dbReference>
<evidence type="ECO:0000256" key="7">
    <source>
        <dbReference type="RuleBase" id="RU003835"/>
    </source>
</evidence>
<dbReference type="GO" id="GO:0005524">
    <property type="term" value="F:ATP binding"/>
    <property type="evidence" value="ECO:0007669"/>
    <property type="project" value="UniProtKB-KW"/>
</dbReference>
<keyword evidence="9" id="KW-1185">Reference proteome</keyword>
<dbReference type="PANTHER" id="PTHR21060">
    <property type="entry name" value="ACETATE KINASE"/>
    <property type="match status" value="1"/>
</dbReference>
<feature type="binding site" evidence="6">
    <location>
        <position position="375"/>
    </location>
    <ligand>
        <name>Mg(2+)</name>
        <dbReference type="ChEBI" id="CHEBI:18420"/>
    </ligand>
</feature>
<evidence type="ECO:0000313" key="8">
    <source>
        <dbReference type="EMBL" id="QIL46631.1"/>
    </source>
</evidence>
<feature type="binding site" evidence="6">
    <location>
        <begin position="201"/>
        <end position="205"/>
    </location>
    <ligand>
        <name>ATP</name>
        <dbReference type="ChEBI" id="CHEBI:30616"/>
    </ligand>
</feature>
<dbReference type="KEGG" id="vah:G7081_05840"/>
<sequence>MKTLIINSGSSSLKFKVLSETMETEFSGLFDKIGAAQGIYTAKKNEEKFKEEFEITNHDLAIEFLVKQMKEQEIISDINEIKAVGHRVAHGGEQFTKTTEITLDNLIDLEAVSGLAPLHNPVSVKTIRLFLENYQGMRQFAIFDTAFHQTLPAYNYLYPLPTSYYKEDQIRKYGFHGTSHQFVSLEANKLYPEDTKVISCHIGNGASICAIKDGKSLNTSMGFTPLAGLMMGTRTGDIDPSIIPFIMEKHDMQPNDIVELINKKSGLLGVSGLSNDLREIESEANNGNEQCQLAIDMYVNRIQGEISKYITELEGLDTLIFTAGVGENSRSIRKAVLSKFAYLGLELDEQRNLDNEIEIHSKDSKIKVLVIPTDEELMMGLEVKKNS</sequence>
<keyword evidence="5 6" id="KW-0067">ATP-binding</keyword>
<feature type="active site" description="Proton donor/acceptor" evidence="6">
    <location>
        <position position="144"/>
    </location>
</feature>
<comment type="subcellular location">
    <subcellularLocation>
        <location evidence="6">Cytoplasm</location>
    </subcellularLocation>
</comment>
<gene>
    <name evidence="6" type="primary">ackA</name>
    <name evidence="8" type="ORF">G7081_05840</name>
</gene>
<dbReference type="PRINTS" id="PR00471">
    <property type="entry name" value="ACETATEKNASE"/>
</dbReference>
<evidence type="ECO:0000256" key="6">
    <source>
        <dbReference type="HAMAP-Rule" id="MF_00020"/>
    </source>
</evidence>
<keyword evidence="2 6" id="KW-0808">Transferase</keyword>
<dbReference type="HAMAP" id="MF_00020">
    <property type="entry name" value="Acetate_kinase"/>
    <property type="match status" value="1"/>
</dbReference>
<keyword evidence="3 6" id="KW-0547">Nucleotide-binding</keyword>
<comment type="function">
    <text evidence="6">Catalyzes the formation of acetyl phosphate from acetate and ATP. Can also catalyze the reverse reaction.</text>
</comment>
<feature type="site" description="Transition state stabilizer" evidence="6">
    <location>
        <position position="234"/>
    </location>
</feature>
<dbReference type="GO" id="GO:0008776">
    <property type="term" value="F:acetate kinase activity"/>
    <property type="evidence" value="ECO:0007669"/>
    <property type="project" value="UniProtKB-UniRule"/>
</dbReference>